<dbReference type="PANTHER" id="PTHR33445:SF1">
    <property type="entry name" value="ATP SYNTHASE SUBUNIT B"/>
    <property type="match status" value="1"/>
</dbReference>
<dbReference type="NCBIfam" id="TIGR01144">
    <property type="entry name" value="ATP_synt_b"/>
    <property type="match status" value="1"/>
</dbReference>
<organism evidence="16 17">
    <name type="scientific">Streptococcus sinensis</name>
    <dbReference type="NCBI Taxonomy" id="176090"/>
    <lineage>
        <taxon>Bacteria</taxon>
        <taxon>Bacillati</taxon>
        <taxon>Bacillota</taxon>
        <taxon>Bacilli</taxon>
        <taxon>Lactobacillales</taxon>
        <taxon>Streptococcaceae</taxon>
        <taxon>Streptococcus</taxon>
    </lineage>
</organism>
<keyword evidence="10 13" id="KW-0066">ATP synthesis</keyword>
<evidence type="ECO:0000256" key="5">
    <source>
        <dbReference type="ARBA" id="ARBA00022692"/>
    </source>
</evidence>
<keyword evidence="6 13" id="KW-0375">Hydrogen ion transport</keyword>
<dbReference type="Gene3D" id="6.10.250.1580">
    <property type="match status" value="1"/>
</dbReference>
<dbReference type="SUPFAM" id="SSF81573">
    <property type="entry name" value="F1F0 ATP synthase subunit B, membrane domain"/>
    <property type="match status" value="1"/>
</dbReference>
<keyword evidence="8 13" id="KW-0406">Ion transport</keyword>
<dbReference type="Proteomes" id="UP000030019">
    <property type="component" value="Unassembled WGS sequence"/>
</dbReference>
<evidence type="ECO:0000256" key="11">
    <source>
        <dbReference type="ARBA" id="ARBA00025198"/>
    </source>
</evidence>
<evidence type="ECO:0000256" key="7">
    <source>
        <dbReference type="ARBA" id="ARBA00022989"/>
    </source>
</evidence>
<keyword evidence="17" id="KW-1185">Reference proteome</keyword>
<comment type="subcellular location">
    <subcellularLocation>
        <location evidence="13">Cell membrane</location>
        <topology evidence="13">Single-pass membrane protein</topology>
    </subcellularLocation>
    <subcellularLocation>
        <location evidence="12">Endomembrane system</location>
        <topology evidence="12">Single-pass membrane protein</topology>
    </subcellularLocation>
</comment>
<dbReference type="InterPro" id="IPR002146">
    <property type="entry name" value="ATP_synth_b/b'su_bac/chlpt"/>
</dbReference>
<dbReference type="HAMAP" id="MF_01398">
    <property type="entry name" value="ATP_synth_b_bprime"/>
    <property type="match status" value="1"/>
</dbReference>
<dbReference type="CDD" id="cd06503">
    <property type="entry name" value="ATP-synt_Fo_b"/>
    <property type="match status" value="1"/>
</dbReference>
<reference evidence="16 17" key="1">
    <citation type="submission" date="2014-06" db="EMBL/GenBank/DDBJ databases">
        <authorList>
            <person name="Teng J.L."/>
            <person name="Huang Y."/>
            <person name="Tse H."/>
            <person name="Lau S.K."/>
            <person name="Woo P.C."/>
        </authorList>
    </citation>
    <scope>NUCLEOTIDE SEQUENCE [LARGE SCALE GENOMIC DNA]</scope>
    <source>
        <strain evidence="16 17">HKU4</strain>
    </source>
</reference>
<evidence type="ECO:0000256" key="3">
    <source>
        <dbReference type="ARBA" id="ARBA00022475"/>
    </source>
</evidence>
<keyword evidence="5 13" id="KW-0812">Transmembrane</keyword>
<feature type="transmembrane region" description="Helical" evidence="13">
    <location>
        <begin position="6"/>
        <end position="26"/>
    </location>
</feature>
<dbReference type="PANTHER" id="PTHR33445">
    <property type="entry name" value="ATP SYNTHASE SUBUNIT B', CHLOROPLASTIC"/>
    <property type="match status" value="1"/>
</dbReference>
<comment type="function">
    <text evidence="11 13">F(1)F(0) ATP synthase produces ATP from ADP in the presence of a proton or sodium gradient. F-type ATPases consist of two structural domains, F(1) containing the extramembraneous catalytic core and F(0) containing the membrane proton channel, linked together by a central stalk and a peripheral stalk. During catalysis, ATP synthesis in the catalytic domain of F(1) is coupled via a rotary mechanism of the central stalk subunits to proton translocation.</text>
</comment>
<evidence type="ECO:0000256" key="13">
    <source>
        <dbReference type="HAMAP-Rule" id="MF_01398"/>
    </source>
</evidence>
<dbReference type="GO" id="GO:0046961">
    <property type="term" value="F:proton-transporting ATPase activity, rotational mechanism"/>
    <property type="evidence" value="ECO:0007669"/>
    <property type="project" value="TreeGrafter"/>
</dbReference>
<dbReference type="STRING" id="176090.SSIN_0961"/>
<dbReference type="Pfam" id="PF00430">
    <property type="entry name" value="ATP-synt_B"/>
    <property type="match status" value="1"/>
</dbReference>
<dbReference type="eggNOG" id="COG0711">
    <property type="taxonomic scope" value="Bacteria"/>
</dbReference>
<comment type="caution">
    <text evidence="16">The sequence shown here is derived from an EMBL/GenBank/DDBJ whole genome shotgun (WGS) entry which is preliminary data.</text>
</comment>
<evidence type="ECO:0000313" key="16">
    <source>
        <dbReference type="EMBL" id="KGM37221.1"/>
    </source>
</evidence>
<dbReference type="RefSeq" id="WP_037616299.1">
    <property type="nucleotide sequence ID" value="NZ_JABTYC020000001.1"/>
</dbReference>
<dbReference type="GO" id="GO:0012505">
    <property type="term" value="C:endomembrane system"/>
    <property type="evidence" value="ECO:0007669"/>
    <property type="project" value="UniProtKB-SubCell"/>
</dbReference>
<keyword evidence="15" id="KW-0175">Coiled coil</keyword>
<comment type="subunit">
    <text evidence="13">F-type ATPases have 2 components, F(1) - the catalytic core - and F(0) - the membrane proton channel. F(1) has five subunits: alpha(3), beta(3), gamma(1), delta(1), epsilon(1). F(0) has three main subunits: a(1), b(2) and c(10-14). The alpha and beta chains form an alternating ring which encloses part of the gamma chain. F(1) is attached to F(0) by a central stalk formed by the gamma and epsilon chains, while a peripheral stalk is formed by the delta and b chains.</text>
</comment>
<gene>
    <name evidence="13" type="primary">atpF</name>
    <name evidence="16" type="ORF">SSIN_0961</name>
</gene>
<keyword evidence="4 13" id="KW-0138">CF(0)</keyword>
<dbReference type="GO" id="GO:0045259">
    <property type="term" value="C:proton-transporting ATP synthase complex"/>
    <property type="evidence" value="ECO:0007669"/>
    <property type="project" value="UniProtKB-KW"/>
</dbReference>
<evidence type="ECO:0000256" key="1">
    <source>
        <dbReference type="ARBA" id="ARBA00005513"/>
    </source>
</evidence>
<evidence type="ECO:0000256" key="15">
    <source>
        <dbReference type="SAM" id="Coils"/>
    </source>
</evidence>
<comment type="function">
    <text evidence="13">Component of the F(0) channel, it forms part of the peripheral stalk, linking F(1) to F(0).</text>
</comment>
<dbReference type="InterPro" id="IPR050059">
    <property type="entry name" value="ATP_synthase_B_chain"/>
</dbReference>
<dbReference type="EMBL" id="JPEN01000062">
    <property type="protein sequence ID" value="KGM37221.1"/>
    <property type="molecule type" value="Genomic_DNA"/>
</dbReference>
<dbReference type="PATRIC" id="fig|176090.4.peg.931"/>
<keyword evidence="2 13" id="KW-0813">Transport</keyword>
<evidence type="ECO:0000256" key="10">
    <source>
        <dbReference type="ARBA" id="ARBA00023310"/>
    </source>
</evidence>
<evidence type="ECO:0000256" key="8">
    <source>
        <dbReference type="ARBA" id="ARBA00023065"/>
    </source>
</evidence>
<sequence length="164" mass="17879">MDLTIGTIIGDFILIAGSFLLLIFLVKKFAWGNITSILEERSKKITDDIDGAESARKKAEELAQKRENELAGSRQEATTIIEHAKETAQKNKAGILANAAEEAGRLKAKANQEIAQSKADALNSIKDDVADLTVSLASKILSQQLDTEKHSELIDRYIDKLGDA</sequence>
<accession>A0A0A0DES4</accession>
<dbReference type="GO" id="GO:0046933">
    <property type="term" value="F:proton-transporting ATP synthase activity, rotational mechanism"/>
    <property type="evidence" value="ECO:0007669"/>
    <property type="project" value="UniProtKB-UniRule"/>
</dbReference>
<dbReference type="GO" id="GO:0016787">
    <property type="term" value="F:hydrolase activity"/>
    <property type="evidence" value="ECO:0007669"/>
    <property type="project" value="UniProtKB-KW"/>
</dbReference>
<dbReference type="GO" id="GO:0005886">
    <property type="term" value="C:plasma membrane"/>
    <property type="evidence" value="ECO:0007669"/>
    <property type="project" value="UniProtKB-SubCell"/>
</dbReference>
<dbReference type="InterPro" id="IPR028987">
    <property type="entry name" value="ATP_synth_B-like_membr_sf"/>
</dbReference>
<protein>
    <recommendedName>
        <fullName evidence="13">ATP synthase subunit b</fullName>
    </recommendedName>
    <alternativeName>
        <fullName evidence="13">ATP synthase F(0) sector subunit b</fullName>
    </alternativeName>
    <alternativeName>
        <fullName evidence="13">ATPase subunit I</fullName>
    </alternativeName>
    <alternativeName>
        <fullName evidence="13">F-type ATPase subunit b</fullName>
        <shortName evidence="13">F-ATPase subunit b</shortName>
    </alternativeName>
</protein>
<evidence type="ECO:0000256" key="14">
    <source>
        <dbReference type="RuleBase" id="RU003848"/>
    </source>
</evidence>
<evidence type="ECO:0000256" key="4">
    <source>
        <dbReference type="ARBA" id="ARBA00022547"/>
    </source>
</evidence>
<feature type="coiled-coil region" evidence="15">
    <location>
        <begin position="42"/>
        <end position="120"/>
    </location>
</feature>
<dbReference type="AlphaFoldDB" id="A0A0A0DES4"/>
<keyword evidence="16" id="KW-0378">Hydrolase</keyword>
<evidence type="ECO:0000256" key="9">
    <source>
        <dbReference type="ARBA" id="ARBA00023136"/>
    </source>
</evidence>
<keyword evidence="3 13" id="KW-1003">Cell membrane</keyword>
<evidence type="ECO:0000256" key="12">
    <source>
        <dbReference type="ARBA" id="ARBA00037847"/>
    </source>
</evidence>
<evidence type="ECO:0000256" key="6">
    <source>
        <dbReference type="ARBA" id="ARBA00022781"/>
    </source>
</evidence>
<keyword evidence="9 13" id="KW-0472">Membrane</keyword>
<keyword evidence="7 13" id="KW-1133">Transmembrane helix</keyword>
<proteinExistence type="inferred from homology"/>
<evidence type="ECO:0000256" key="2">
    <source>
        <dbReference type="ARBA" id="ARBA00022448"/>
    </source>
</evidence>
<evidence type="ECO:0000313" key="17">
    <source>
        <dbReference type="Proteomes" id="UP000030019"/>
    </source>
</evidence>
<name>A0A0A0DES4_9STRE</name>
<comment type="similarity">
    <text evidence="1 13 14">Belongs to the ATPase B chain family.</text>
</comment>
<dbReference type="InterPro" id="IPR005864">
    <property type="entry name" value="ATP_synth_F0_bsu_bac"/>
</dbReference>